<sequence>MHSIVDYSPETSCSFANPKVPLPHGRGSVFVRSYLLHRVPETEPRPSGSGTVRCTPLLIIHLKLLVHSQIQSSAPSRSRLGIRAFVSTSSCPGNRAATVRKRNSSMYSIVDYSPETSCSFANPKAPLPHGRGSVFVRSYLFHRAPETEPRPSGSGTVRCTSLRCFCSPVCLQPGYKSDIFLLSPLNFHLSSPFVGFRYDLGIKLTTILSVRRGNQVVIGGDGQVTLGNTVMKGNARKVRRLYKDKVLAGFAGGTADAFTLFERFESKLEMHQGHLVRAAVELAKDWRTDRILRRLEAVLAVADSKASLIITGNGDVIEPEESLIAIGSGGPYAQASARALMENTQLSAMEIVQKSLTIAGDICIYTNNNLTIEELNDDSK</sequence>
<dbReference type="eggNOG" id="COG5405">
    <property type="taxonomic scope" value="Bacteria"/>
</dbReference>
<keyword evidence="9 14" id="KW-0915">Sodium</keyword>
<dbReference type="InterPro" id="IPR001353">
    <property type="entry name" value="Proteasome_sua/b"/>
</dbReference>
<dbReference type="EMBL" id="LNYW01000074">
    <property type="protein sequence ID" value="KTD56404.1"/>
    <property type="molecule type" value="Genomic_DNA"/>
</dbReference>
<evidence type="ECO:0000256" key="1">
    <source>
        <dbReference type="ARBA" id="ARBA00004496"/>
    </source>
</evidence>
<dbReference type="InterPro" id="IPR023333">
    <property type="entry name" value="Proteasome_suB-type"/>
</dbReference>
<evidence type="ECO:0000256" key="5">
    <source>
        <dbReference type="ARBA" id="ARBA00022670"/>
    </source>
</evidence>
<dbReference type="InterPro" id="IPR029055">
    <property type="entry name" value="Ntn_hydrolases_N"/>
</dbReference>
<keyword evidence="4 14" id="KW-0021">Allosteric enzyme</keyword>
<dbReference type="NCBIfam" id="TIGR03692">
    <property type="entry name" value="ATP_dep_HslV"/>
    <property type="match status" value="1"/>
</dbReference>
<dbReference type="GO" id="GO:0046872">
    <property type="term" value="F:metal ion binding"/>
    <property type="evidence" value="ECO:0007669"/>
    <property type="project" value="UniProtKB-KW"/>
</dbReference>
<keyword evidence="5 14" id="KW-0645">Protease</keyword>
<feature type="binding site" evidence="14">
    <location>
        <position position="366"/>
    </location>
    <ligand>
        <name>Na(+)</name>
        <dbReference type="ChEBI" id="CHEBI:29101"/>
    </ligand>
</feature>
<dbReference type="AlphaFoldDB" id="A0A0W0YID7"/>
<keyword evidence="16" id="KW-1185">Reference proteome</keyword>
<feature type="binding site" evidence="14">
    <location>
        <position position="360"/>
    </location>
    <ligand>
        <name>Na(+)</name>
        <dbReference type="ChEBI" id="CHEBI:29101"/>
    </ligand>
</feature>
<dbReference type="Proteomes" id="UP000054600">
    <property type="component" value="Unassembled WGS sequence"/>
</dbReference>
<dbReference type="PROSITE" id="PS51476">
    <property type="entry name" value="PROTEASOME_BETA_2"/>
    <property type="match status" value="1"/>
</dbReference>
<feature type="binding site" evidence="14">
    <location>
        <position position="363"/>
    </location>
    <ligand>
        <name>Na(+)</name>
        <dbReference type="ChEBI" id="CHEBI:29101"/>
    </ligand>
</feature>
<evidence type="ECO:0000256" key="7">
    <source>
        <dbReference type="ARBA" id="ARBA00022723"/>
    </source>
</evidence>
<evidence type="ECO:0000256" key="14">
    <source>
        <dbReference type="HAMAP-Rule" id="MF_00248"/>
    </source>
</evidence>
<evidence type="ECO:0000256" key="9">
    <source>
        <dbReference type="ARBA" id="ARBA00023053"/>
    </source>
</evidence>
<comment type="subcellular location">
    <subcellularLocation>
        <location evidence="1 14">Cytoplasm</location>
    </subcellularLocation>
</comment>
<name>A0A0W0YID7_9GAMM</name>
<comment type="subunit">
    <text evidence="11 14">A double ring-shaped homohexamer of HslV is capped on each side by a ring-shaped HslU homohexamer. The assembly of the HslU/HslV complex is dependent on binding of ATP.</text>
</comment>
<dbReference type="SUPFAM" id="SSF56235">
    <property type="entry name" value="N-terminal nucleophile aminohydrolases (Ntn hydrolases)"/>
    <property type="match status" value="1"/>
</dbReference>
<dbReference type="Gene3D" id="3.60.20.10">
    <property type="entry name" value="Glutamine Phosphoribosylpyrophosphate, subunit 1, domain 1"/>
    <property type="match status" value="1"/>
</dbReference>
<comment type="similarity">
    <text evidence="2 14">Belongs to the peptidase T1B family. HslV subfamily.</text>
</comment>
<comment type="catalytic activity">
    <reaction evidence="10 14">
        <text>ATP-dependent cleavage of peptide bonds with broad specificity.</text>
        <dbReference type="EC" id="3.4.25.2"/>
    </reaction>
</comment>
<evidence type="ECO:0000256" key="2">
    <source>
        <dbReference type="ARBA" id="ARBA00006053"/>
    </source>
</evidence>
<dbReference type="InterPro" id="IPR022281">
    <property type="entry name" value="ATP-dep_Prtase_HsIV_su"/>
</dbReference>
<dbReference type="GO" id="GO:0004298">
    <property type="term" value="F:threonine-type endopeptidase activity"/>
    <property type="evidence" value="ECO:0007669"/>
    <property type="project" value="UniProtKB-KW"/>
</dbReference>
<comment type="activity regulation">
    <text evidence="14">Allosterically activated by HslU binding.</text>
</comment>
<keyword evidence="8 14" id="KW-0378">Hydrolase</keyword>
<dbReference type="Pfam" id="PF00227">
    <property type="entry name" value="Proteasome"/>
    <property type="match status" value="1"/>
</dbReference>
<dbReference type="GO" id="GO:0051603">
    <property type="term" value="P:proteolysis involved in protein catabolic process"/>
    <property type="evidence" value="ECO:0007669"/>
    <property type="project" value="InterPro"/>
</dbReference>
<keyword evidence="6 14" id="KW-0888">Threonine protease</keyword>
<evidence type="ECO:0000256" key="13">
    <source>
        <dbReference type="ARBA" id="ARBA00074399"/>
    </source>
</evidence>
<dbReference type="HAMAP" id="MF_00248">
    <property type="entry name" value="HslV"/>
    <property type="match status" value="1"/>
</dbReference>
<dbReference type="NCBIfam" id="NF003964">
    <property type="entry name" value="PRK05456.1"/>
    <property type="match status" value="1"/>
</dbReference>
<evidence type="ECO:0000313" key="15">
    <source>
        <dbReference type="EMBL" id="KTD56404.1"/>
    </source>
</evidence>
<dbReference type="PANTHER" id="PTHR32194">
    <property type="entry name" value="METALLOPROTEASE TLDD"/>
    <property type="match status" value="1"/>
</dbReference>
<protein>
    <recommendedName>
        <fullName evidence="13 14">ATP-dependent protease subunit HslV</fullName>
        <ecNumber evidence="12 14">3.4.25.2</ecNumber>
    </recommendedName>
</protein>
<dbReference type="FunFam" id="3.60.20.10:FF:000002">
    <property type="entry name" value="ATP-dependent protease subunit HslV"/>
    <property type="match status" value="1"/>
</dbReference>
<organism evidence="15 16">
    <name type="scientific">Legionella shakespearei DSM 23087</name>
    <dbReference type="NCBI Taxonomy" id="1122169"/>
    <lineage>
        <taxon>Bacteria</taxon>
        <taxon>Pseudomonadati</taxon>
        <taxon>Pseudomonadota</taxon>
        <taxon>Gammaproteobacteria</taxon>
        <taxon>Legionellales</taxon>
        <taxon>Legionellaceae</taxon>
        <taxon>Legionella</taxon>
    </lineage>
</organism>
<comment type="caution">
    <text evidence="15">The sequence shown here is derived from an EMBL/GenBank/DDBJ whole genome shotgun (WGS) entry which is preliminary data.</text>
</comment>
<proteinExistence type="inferred from homology"/>
<evidence type="ECO:0000256" key="6">
    <source>
        <dbReference type="ARBA" id="ARBA00022698"/>
    </source>
</evidence>
<dbReference type="EC" id="3.4.25.2" evidence="12 14"/>
<dbReference type="STRING" id="1122169.Lsha_2803"/>
<reference evidence="15 16" key="1">
    <citation type="submission" date="2015-11" db="EMBL/GenBank/DDBJ databases">
        <title>Genomic analysis of 38 Legionella species identifies large and diverse effector repertoires.</title>
        <authorList>
            <person name="Burstein D."/>
            <person name="Amaro F."/>
            <person name="Zusman T."/>
            <person name="Lifshitz Z."/>
            <person name="Cohen O."/>
            <person name="Gilbert J.A."/>
            <person name="Pupko T."/>
            <person name="Shuman H.A."/>
            <person name="Segal G."/>
        </authorList>
    </citation>
    <scope>NUCLEOTIDE SEQUENCE [LARGE SCALE GENOMIC DNA]</scope>
    <source>
        <strain evidence="15 16">ATCC 49655</strain>
    </source>
</reference>
<dbReference type="GO" id="GO:0005839">
    <property type="term" value="C:proteasome core complex"/>
    <property type="evidence" value="ECO:0007669"/>
    <property type="project" value="InterPro"/>
</dbReference>
<evidence type="ECO:0000256" key="3">
    <source>
        <dbReference type="ARBA" id="ARBA00022490"/>
    </source>
</evidence>
<keyword evidence="7 14" id="KW-0479">Metal-binding</keyword>
<dbReference type="CDD" id="cd01913">
    <property type="entry name" value="protease_HslV"/>
    <property type="match status" value="1"/>
</dbReference>
<dbReference type="GO" id="GO:0009376">
    <property type="term" value="C:HslUV protease complex"/>
    <property type="evidence" value="ECO:0007669"/>
    <property type="project" value="UniProtKB-UniRule"/>
</dbReference>
<evidence type="ECO:0000256" key="11">
    <source>
        <dbReference type="ARBA" id="ARBA00064434"/>
    </source>
</evidence>
<accession>A0A0W0YID7</accession>
<feature type="active site" evidence="14">
    <location>
        <position position="205"/>
    </location>
</feature>
<evidence type="ECO:0000256" key="4">
    <source>
        <dbReference type="ARBA" id="ARBA00022533"/>
    </source>
</evidence>
<comment type="function">
    <text evidence="14">Protease subunit of a proteasome-like degradation complex believed to be a general protein degrading machinery.</text>
</comment>
<evidence type="ECO:0000313" key="16">
    <source>
        <dbReference type="Proteomes" id="UP000054600"/>
    </source>
</evidence>
<dbReference type="PATRIC" id="fig|1122169.6.peg.3223"/>
<evidence type="ECO:0000256" key="8">
    <source>
        <dbReference type="ARBA" id="ARBA00022801"/>
    </source>
</evidence>
<dbReference type="PANTHER" id="PTHR32194:SF0">
    <property type="entry name" value="ATP-DEPENDENT PROTEASE SUBUNIT HSLV"/>
    <property type="match status" value="1"/>
</dbReference>
<keyword evidence="3 14" id="KW-0963">Cytoplasm</keyword>
<evidence type="ECO:0000256" key="10">
    <source>
        <dbReference type="ARBA" id="ARBA00052385"/>
    </source>
</evidence>
<evidence type="ECO:0000256" key="12">
    <source>
        <dbReference type="ARBA" id="ARBA00066335"/>
    </source>
</evidence>
<gene>
    <name evidence="14" type="primary">hslV</name>
    <name evidence="15" type="ORF">Lsha_2803</name>
</gene>